<proteinExistence type="predicted"/>
<evidence type="ECO:0000259" key="1">
    <source>
        <dbReference type="Pfam" id="PF12680"/>
    </source>
</evidence>
<gene>
    <name evidence="2" type="ORF">U0035_00520</name>
</gene>
<evidence type="ECO:0000313" key="2">
    <source>
        <dbReference type="EMBL" id="WQD38629.1"/>
    </source>
</evidence>
<dbReference type="Gene3D" id="3.10.450.50">
    <property type="match status" value="1"/>
</dbReference>
<reference evidence="2 3" key="1">
    <citation type="submission" date="2023-12" db="EMBL/GenBank/DDBJ databases">
        <title>Genome sequencing and assembly of bacterial species from a model synthetic community.</title>
        <authorList>
            <person name="Hogle S.L."/>
        </authorList>
    </citation>
    <scope>NUCLEOTIDE SEQUENCE [LARGE SCALE GENOMIC DNA]</scope>
    <source>
        <strain evidence="2 3">HAMBI_3031</strain>
    </source>
</reference>
<dbReference type="Pfam" id="PF12680">
    <property type="entry name" value="SnoaL_2"/>
    <property type="match status" value="1"/>
</dbReference>
<dbReference type="SUPFAM" id="SSF54427">
    <property type="entry name" value="NTF2-like"/>
    <property type="match status" value="1"/>
</dbReference>
<keyword evidence="3" id="KW-1185">Reference proteome</keyword>
<evidence type="ECO:0000313" key="3">
    <source>
        <dbReference type="Proteomes" id="UP001325680"/>
    </source>
</evidence>
<protein>
    <submittedName>
        <fullName evidence="2">Nuclear transport factor 2 family protein</fullName>
    </submittedName>
</protein>
<feature type="domain" description="SnoaL-like" evidence="1">
    <location>
        <begin position="13"/>
        <end position="105"/>
    </location>
</feature>
<name>A0ABZ0W7I8_9BACT</name>
<dbReference type="EMBL" id="CP139960">
    <property type="protein sequence ID" value="WQD38629.1"/>
    <property type="molecule type" value="Genomic_DNA"/>
</dbReference>
<accession>A0ABZ0W7I8</accession>
<dbReference type="Proteomes" id="UP001325680">
    <property type="component" value="Chromosome"/>
</dbReference>
<sequence length="114" mass="12963">MNNKEILLKANEQISKGNYDGFLNYCTEDTRWEFIGEQTLNGKVEIKAYMKAAYLKPPKVAVDQLITEGDFLVAQGTIELLDADGTWKGYDYCDVWQIFDGKLASLKAYVVPRN</sequence>
<dbReference type="InterPro" id="IPR032710">
    <property type="entry name" value="NTF2-like_dom_sf"/>
</dbReference>
<dbReference type="RefSeq" id="WP_114791368.1">
    <property type="nucleotide sequence ID" value="NZ_CP139960.1"/>
</dbReference>
<organism evidence="2 3">
    <name type="scientific">Niabella yanshanensis</name>
    <dbReference type="NCBI Taxonomy" id="577386"/>
    <lineage>
        <taxon>Bacteria</taxon>
        <taxon>Pseudomonadati</taxon>
        <taxon>Bacteroidota</taxon>
        <taxon>Chitinophagia</taxon>
        <taxon>Chitinophagales</taxon>
        <taxon>Chitinophagaceae</taxon>
        <taxon>Niabella</taxon>
    </lineage>
</organism>
<dbReference type="InterPro" id="IPR037401">
    <property type="entry name" value="SnoaL-like"/>
</dbReference>